<reference evidence="2 3" key="1">
    <citation type="journal article" date="2013" name="Genome Announc.">
        <title>Complete Genome Sequence of the Solvent Producer Clostridium saccharobutylicum NCP262 (DSM 13864).</title>
        <authorList>
            <person name="Poehlein A."/>
            <person name="Hartwich K."/>
            <person name="Krabben P."/>
            <person name="Ehrenreich A."/>
            <person name="Liebl W."/>
            <person name="Durre P."/>
            <person name="Gottschalk G."/>
            <person name="Daniel R."/>
        </authorList>
    </citation>
    <scope>NUCLEOTIDE SEQUENCE [LARGE SCALE GENOMIC DNA]</scope>
    <source>
        <strain evidence="2">DSM 13864</strain>
    </source>
</reference>
<dbReference type="SMART" id="SM00257">
    <property type="entry name" value="LysM"/>
    <property type="match status" value="1"/>
</dbReference>
<dbReference type="InterPro" id="IPR018392">
    <property type="entry name" value="LysM"/>
</dbReference>
<dbReference type="Gene3D" id="3.10.350.10">
    <property type="entry name" value="LysM domain"/>
    <property type="match status" value="1"/>
</dbReference>
<dbReference type="Pfam" id="PF01476">
    <property type="entry name" value="LysM"/>
    <property type="match status" value="1"/>
</dbReference>
<dbReference type="eggNOG" id="COG1652">
    <property type="taxonomic scope" value="Bacteria"/>
</dbReference>
<dbReference type="CDD" id="cd00118">
    <property type="entry name" value="LysM"/>
    <property type="match status" value="1"/>
</dbReference>
<evidence type="ECO:0000313" key="3">
    <source>
        <dbReference type="Proteomes" id="UP000017118"/>
    </source>
</evidence>
<feature type="domain" description="LysM" evidence="1">
    <location>
        <begin position="186"/>
        <end position="233"/>
    </location>
</feature>
<gene>
    <name evidence="2" type="primary">xkdP</name>
    <name evidence="2" type="ORF">CLSA_c29820</name>
</gene>
<dbReference type="InterPro" id="IPR036779">
    <property type="entry name" value="LysM_dom_sf"/>
</dbReference>
<sequence>MINIKIHYIKNDIETIQLPISPSSYKIKSSKNSASINLLGFGEISDGGTPTLKSWTISSIFPSKKYNICTCTPKSNPFDYCDLIEKLKDNNIVCTYVITKTNVNIQCTVDDIEYSEEDGSGDVYFTITFKEHKEIKLTTNSSTETYYTGVDQMATPSGYHNLATPYTVSNLAQPSGYSNLAQAYTTSYTVKDGDTLVNIAKKVYGDSSKYTNLISKNNLENVNDISVGQVLKI</sequence>
<dbReference type="KEGG" id="csb:CLSA_c29820"/>
<name>U5MT69_CLOSA</name>
<dbReference type="PROSITE" id="PS51782">
    <property type="entry name" value="LYSM"/>
    <property type="match status" value="1"/>
</dbReference>
<dbReference type="OrthoDB" id="9800780at2"/>
<dbReference type="RefSeq" id="WP_022747092.1">
    <property type="nucleotide sequence ID" value="NC_022571.1"/>
</dbReference>
<evidence type="ECO:0000259" key="1">
    <source>
        <dbReference type="PROSITE" id="PS51782"/>
    </source>
</evidence>
<dbReference type="Proteomes" id="UP000017118">
    <property type="component" value="Chromosome"/>
</dbReference>
<keyword evidence="3" id="KW-1185">Reference proteome</keyword>
<dbReference type="SUPFAM" id="SSF54106">
    <property type="entry name" value="LysM domain"/>
    <property type="match status" value="1"/>
</dbReference>
<dbReference type="HOGENOM" id="CLU_077348_0_1_9"/>
<evidence type="ECO:0000313" key="2">
    <source>
        <dbReference type="EMBL" id="AGX43949.1"/>
    </source>
</evidence>
<dbReference type="PATRIC" id="fig|1345695.10.peg.1084"/>
<protein>
    <submittedName>
        <fullName evidence="2">Phage-like element pbsx protein XkdP</fullName>
    </submittedName>
</protein>
<dbReference type="EMBL" id="CP006721">
    <property type="protein sequence ID" value="AGX43949.1"/>
    <property type="molecule type" value="Genomic_DNA"/>
</dbReference>
<organism evidence="2 3">
    <name type="scientific">Clostridium saccharobutylicum DSM 13864</name>
    <dbReference type="NCBI Taxonomy" id="1345695"/>
    <lineage>
        <taxon>Bacteria</taxon>
        <taxon>Bacillati</taxon>
        <taxon>Bacillota</taxon>
        <taxon>Clostridia</taxon>
        <taxon>Eubacteriales</taxon>
        <taxon>Clostridiaceae</taxon>
        <taxon>Clostridium</taxon>
    </lineage>
</organism>
<dbReference type="AlphaFoldDB" id="U5MT69"/>
<dbReference type="GeneID" id="55476852"/>
<accession>U5MT69</accession>
<proteinExistence type="predicted"/>